<dbReference type="Gene3D" id="2.30.30.40">
    <property type="entry name" value="SH3 Domains"/>
    <property type="match status" value="1"/>
</dbReference>
<dbReference type="Proteomes" id="UP000015241">
    <property type="component" value="Unassembled WGS sequence"/>
</dbReference>
<dbReference type="InParanoid" id="S8FB82"/>
<accession>S8FB82</accession>
<evidence type="ECO:0000256" key="1">
    <source>
        <dbReference type="ARBA" id="ARBA00022443"/>
    </source>
</evidence>
<evidence type="ECO:0000259" key="3">
    <source>
        <dbReference type="PROSITE" id="PS50002"/>
    </source>
</evidence>
<protein>
    <recommendedName>
        <fullName evidence="3">SH3 domain-containing protein</fullName>
    </recommendedName>
</protein>
<gene>
    <name evidence="4" type="ORF">FOMPIDRAFT_9545</name>
</gene>
<keyword evidence="5" id="KW-1185">Reference proteome</keyword>
<evidence type="ECO:0000256" key="2">
    <source>
        <dbReference type="PROSITE-ProRule" id="PRU00192"/>
    </source>
</evidence>
<dbReference type="EMBL" id="KE504199">
    <property type="protein sequence ID" value="EPS95809.1"/>
    <property type="molecule type" value="Genomic_DNA"/>
</dbReference>
<name>S8FB82_FOMSC</name>
<dbReference type="PROSITE" id="PS50002">
    <property type="entry name" value="SH3"/>
    <property type="match status" value="1"/>
</dbReference>
<organism evidence="4 5">
    <name type="scientific">Fomitopsis schrenkii</name>
    <name type="common">Brown rot fungus</name>
    <dbReference type="NCBI Taxonomy" id="2126942"/>
    <lineage>
        <taxon>Eukaryota</taxon>
        <taxon>Fungi</taxon>
        <taxon>Dikarya</taxon>
        <taxon>Basidiomycota</taxon>
        <taxon>Agaricomycotina</taxon>
        <taxon>Agaricomycetes</taxon>
        <taxon>Polyporales</taxon>
        <taxon>Fomitopsis</taxon>
    </lineage>
</organism>
<dbReference type="STRING" id="743788.S8FB82"/>
<dbReference type="InterPro" id="IPR001452">
    <property type="entry name" value="SH3_domain"/>
</dbReference>
<proteinExistence type="predicted"/>
<evidence type="ECO:0000313" key="5">
    <source>
        <dbReference type="Proteomes" id="UP000015241"/>
    </source>
</evidence>
<dbReference type="eggNOG" id="KOG2221">
    <property type="taxonomic scope" value="Eukaryota"/>
</dbReference>
<evidence type="ECO:0000313" key="4">
    <source>
        <dbReference type="EMBL" id="EPS95809.1"/>
    </source>
</evidence>
<sequence length="96" mass="10754">MDATELSRWSRFAAKGGIGKCTALQDYVAEEPEDLMFMKDDEITVLMQLGDQEDVFLGYCEGVIGRFRASYVRIHGRLKKPIMTKRSSSAQSTSPS</sequence>
<dbReference type="SUPFAM" id="SSF50044">
    <property type="entry name" value="SH3-domain"/>
    <property type="match status" value="1"/>
</dbReference>
<dbReference type="SMART" id="SM00326">
    <property type="entry name" value="SH3"/>
    <property type="match status" value="1"/>
</dbReference>
<reference evidence="4 5" key="1">
    <citation type="journal article" date="2012" name="Science">
        <title>The Paleozoic origin of enzymatic lignin decomposition reconstructed from 31 fungal genomes.</title>
        <authorList>
            <person name="Floudas D."/>
            <person name="Binder M."/>
            <person name="Riley R."/>
            <person name="Barry K."/>
            <person name="Blanchette R.A."/>
            <person name="Henrissat B."/>
            <person name="Martinez A.T."/>
            <person name="Otillar R."/>
            <person name="Spatafora J.W."/>
            <person name="Yadav J.S."/>
            <person name="Aerts A."/>
            <person name="Benoit I."/>
            <person name="Boyd A."/>
            <person name="Carlson A."/>
            <person name="Copeland A."/>
            <person name="Coutinho P.M."/>
            <person name="de Vries R.P."/>
            <person name="Ferreira P."/>
            <person name="Findley K."/>
            <person name="Foster B."/>
            <person name="Gaskell J."/>
            <person name="Glotzer D."/>
            <person name="Gorecki P."/>
            <person name="Heitman J."/>
            <person name="Hesse C."/>
            <person name="Hori C."/>
            <person name="Igarashi K."/>
            <person name="Jurgens J.A."/>
            <person name="Kallen N."/>
            <person name="Kersten P."/>
            <person name="Kohler A."/>
            <person name="Kuees U."/>
            <person name="Kumar T.K.A."/>
            <person name="Kuo A."/>
            <person name="LaButti K."/>
            <person name="Larrondo L.F."/>
            <person name="Lindquist E."/>
            <person name="Ling A."/>
            <person name="Lombard V."/>
            <person name="Lucas S."/>
            <person name="Lundell T."/>
            <person name="Martin R."/>
            <person name="McLaughlin D.J."/>
            <person name="Morgenstern I."/>
            <person name="Morin E."/>
            <person name="Murat C."/>
            <person name="Nagy L.G."/>
            <person name="Nolan M."/>
            <person name="Ohm R.A."/>
            <person name="Patyshakuliyeva A."/>
            <person name="Rokas A."/>
            <person name="Ruiz-Duenas F.J."/>
            <person name="Sabat G."/>
            <person name="Salamov A."/>
            <person name="Samejima M."/>
            <person name="Schmutz J."/>
            <person name="Slot J.C."/>
            <person name="St John F."/>
            <person name="Stenlid J."/>
            <person name="Sun H."/>
            <person name="Sun S."/>
            <person name="Syed K."/>
            <person name="Tsang A."/>
            <person name="Wiebenga A."/>
            <person name="Young D."/>
            <person name="Pisabarro A."/>
            <person name="Eastwood D.C."/>
            <person name="Martin F."/>
            <person name="Cullen D."/>
            <person name="Grigoriev I.V."/>
            <person name="Hibbett D.S."/>
        </authorList>
    </citation>
    <scope>NUCLEOTIDE SEQUENCE</scope>
    <source>
        <strain evidence="5">FP-58527</strain>
    </source>
</reference>
<dbReference type="InterPro" id="IPR036028">
    <property type="entry name" value="SH3-like_dom_sf"/>
</dbReference>
<dbReference type="Pfam" id="PF07653">
    <property type="entry name" value="SH3_2"/>
    <property type="match status" value="1"/>
</dbReference>
<feature type="non-terminal residue" evidence="4">
    <location>
        <position position="96"/>
    </location>
</feature>
<feature type="domain" description="SH3" evidence="3">
    <location>
        <begin position="16"/>
        <end position="77"/>
    </location>
</feature>
<dbReference type="HOGENOM" id="CLU_157433_1_0_1"/>
<dbReference type="AlphaFoldDB" id="S8FB82"/>
<dbReference type="OrthoDB" id="159449at2759"/>
<keyword evidence="1 2" id="KW-0728">SH3 domain</keyword>